<dbReference type="InterPro" id="IPR005119">
    <property type="entry name" value="LysR_subst-bd"/>
</dbReference>
<evidence type="ECO:0000313" key="6">
    <source>
        <dbReference type="EMBL" id="PXY37724.1"/>
    </source>
</evidence>
<dbReference type="PANTHER" id="PTHR30346:SF29">
    <property type="entry name" value="LYSR SUBSTRATE-BINDING"/>
    <property type="match status" value="1"/>
</dbReference>
<comment type="caution">
    <text evidence="6">The sequence shown here is derived from an EMBL/GenBank/DDBJ whole genome shotgun (WGS) entry which is preliminary data.</text>
</comment>
<dbReference type="CDD" id="cd08423">
    <property type="entry name" value="PBP2_LTTR_like_6"/>
    <property type="match status" value="1"/>
</dbReference>
<evidence type="ECO:0000256" key="1">
    <source>
        <dbReference type="ARBA" id="ARBA00009437"/>
    </source>
</evidence>
<comment type="similarity">
    <text evidence="1">Belongs to the LysR transcriptional regulatory family.</text>
</comment>
<feature type="domain" description="HTH lysR-type" evidence="5">
    <location>
        <begin position="6"/>
        <end position="63"/>
    </location>
</feature>
<dbReference type="Proteomes" id="UP000247892">
    <property type="component" value="Unassembled WGS sequence"/>
</dbReference>
<keyword evidence="2" id="KW-0805">Transcription regulation</keyword>
<dbReference type="Gene3D" id="3.40.190.10">
    <property type="entry name" value="Periplasmic binding protein-like II"/>
    <property type="match status" value="2"/>
</dbReference>
<organism evidence="6 7">
    <name type="scientific">Prauserella flavalba</name>
    <dbReference type="NCBI Taxonomy" id="1477506"/>
    <lineage>
        <taxon>Bacteria</taxon>
        <taxon>Bacillati</taxon>
        <taxon>Actinomycetota</taxon>
        <taxon>Actinomycetes</taxon>
        <taxon>Pseudonocardiales</taxon>
        <taxon>Pseudonocardiaceae</taxon>
        <taxon>Prauserella</taxon>
    </lineage>
</organism>
<evidence type="ECO:0000313" key="7">
    <source>
        <dbReference type="Proteomes" id="UP000247892"/>
    </source>
</evidence>
<keyword evidence="3" id="KW-0238">DNA-binding</keyword>
<dbReference type="GO" id="GO:0003677">
    <property type="term" value="F:DNA binding"/>
    <property type="evidence" value="ECO:0007669"/>
    <property type="project" value="UniProtKB-KW"/>
</dbReference>
<dbReference type="EMBL" id="MASU01000002">
    <property type="protein sequence ID" value="PXY37724.1"/>
    <property type="molecule type" value="Genomic_DNA"/>
</dbReference>
<evidence type="ECO:0000259" key="5">
    <source>
        <dbReference type="PROSITE" id="PS50931"/>
    </source>
</evidence>
<gene>
    <name evidence="6" type="ORF">BA062_03640</name>
</gene>
<evidence type="ECO:0000256" key="3">
    <source>
        <dbReference type="ARBA" id="ARBA00023125"/>
    </source>
</evidence>
<dbReference type="OrthoDB" id="4131546at2"/>
<dbReference type="PANTHER" id="PTHR30346">
    <property type="entry name" value="TRANSCRIPTIONAL DUAL REGULATOR HCAR-RELATED"/>
    <property type="match status" value="1"/>
</dbReference>
<dbReference type="SUPFAM" id="SSF46785">
    <property type="entry name" value="Winged helix' DNA-binding domain"/>
    <property type="match status" value="1"/>
</dbReference>
<dbReference type="Pfam" id="PF03466">
    <property type="entry name" value="LysR_substrate"/>
    <property type="match status" value="1"/>
</dbReference>
<dbReference type="SUPFAM" id="SSF53850">
    <property type="entry name" value="Periplasmic binding protein-like II"/>
    <property type="match status" value="1"/>
</dbReference>
<proteinExistence type="inferred from homology"/>
<dbReference type="Pfam" id="PF00126">
    <property type="entry name" value="HTH_1"/>
    <property type="match status" value="1"/>
</dbReference>
<sequence length="307" mass="32451">MPAELYDVRRLRLLRELSRHGTIAATARACSLTPSAVSQQLSLLEREVGSRLLVRDGRTLVLTEAARVLVEHTEDILAGLEAARAGVAELAASVSGVLRLAAFPTAARALVPGAIARCRAEHPDLRVRLTELPMPEAVAAVKAGHVDLALVYGYSLLPKPRDPGVETVPLLREPLLAALPAGLDDGEGPLPLARLADEPWIAADRDDDLHELMRRACGVAGFVPRLDFTSSDYTVIFALVEAGLGVSLVPRLAFESLSADVVLREVSEPSVERTVSAAVRAGSARNPPVAAVLAALREIAAEAGGYA</sequence>
<dbReference type="PROSITE" id="PS50931">
    <property type="entry name" value="HTH_LYSR"/>
    <property type="match status" value="1"/>
</dbReference>
<dbReference type="InterPro" id="IPR036390">
    <property type="entry name" value="WH_DNA-bd_sf"/>
</dbReference>
<dbReference type="RefSeq" id="WP_110334600.1">
    <property type="nucleotide sequence ID" value="NZ_JBHVKT010000008.1"/>
</dbReference>
<reference evidence="6 7" key="1">
    <citation type="submission" date="2016-07" db="EMBL/GenBank/DDBJ databases">
        <title>Draft genome sequence of Prauserella sp. YIM 121212, isolated from alkaline soil.</title>
        <authorList>
            <person name="Ruckert C."/>
            <person name="Albersmeier A."/>
            <person name="Jiang C.-L."/>
            <person name="Jiang Y."/>
            <person name="Kalinowski J."/>
            <person name="Schneider O."/>
            <person name="Winkler A."/>
            <person name="Zotchev S.B."/>
        </authorList>
    </citation>
    <scope>NUCLEOTIDE SEQUENCE [LARGE SCALE GENOMIC DNA]</scope>
    <source>
        <strain evidence="6 7">YIM 121212</strain>
    </source>
</reference>
<dbReference type="InterPro" id="IPR000847">
    <property type="entry name" value="LysR_HTH_N"/>
</dbReference>
<dbReference type="GO" id="GO:0032993">
    <property type="term" value="C:protein-DNA complex"/>
    <property type="evidence" value="ECO:0007669"/>
    <property type="project" value="TreeGrafter"/>
</dbReference>
<dbReference type="InterPro" id="IPR036388">
    <property type="entry name" value="WH-like_DNA-bd_sf"/>
</dbReference>
<evidence type="ECO:0000256" key="2">
    <source>
        <dbReference type="ARBA" id="ARBA00023015"/>
    </source>
</evidence>
<dbReference type="AlphaFoldDB" id="A0A318LSL6"/>
<name>A0A318LSL6_9PSEU</name>
<dbReference type="Gene3D" id="1.10.10.10">
    <property type="entry name" value="Winged helix-like DNA-binding domain superfamily/Winged helix DNA-binding domain"/>
    <property type="match status" value="1"/>
</dbReference>
<dbReference type="GO" id="GO:0003700">
    <property type="term" value="F:DNA-binding transcription factor activity"/>
    <property type="evidence" value="ECO:0007669"/>
    <property type="project" value="InterPro"/>
</dbReference>
<keyword evidence="7" id="KW-1185">Reference proteome</keyword>
<accession>A0A318LSL6</accession>
<evidence type="ECO:0000256" key="4">
    <source>
        <dbReference type="ARBA" id="ARBA00023163"/>
    </source>
</evidence>
<protein>
    <submittedName>
        <fullName evidence="6">LysR family transcriptional regulator</fullName>
    </submittedName>
</protein>
<keyword evidence="4" id="KW-0804">Transcription</keyword>